<evidence type="ECO:0000313" key="2">
    <source>
        <dbReference type="EMBL" id="EDV98011.1"/>
    </source>
</evidence>
<proteinExistence type="predicted"/>
<sequence>MSLTIGSSQAIAELMRELPGQNGIVSYEPLERKINPLGKPNKKFLGRTINSALRHNKREIERTQASCKQKLRELDDRYERRKRNAFYTHNARNNESAKRRGHANRRSIKQSKKQHRSRSRSSSIESRSRSPSRCRTHKPKHKKNKHKRKIKRQCKSRSTCSSEEEDVRSPLTVGDESKVPTSAYYMHSNNLALAVAMAYGQVLRSHQSQVKEPTSPASPSSDIIRELMSDDETKKDQNDLPETLSIASSSGDEVRDIVTIDLSSQEEQSVGCSETDSETKSNAASCISLKDSVKDDDLASNSGSDIELVEQESDQPIKQQIQIRDLREELVDIAGSSSDFVNTVDLTED</sequence>
<evidence type="ECO:0000313" key="3">
    <source>
        <dbReference type="Proteomes" id="UP000001070"/>
    </source>
</evidence>
<feature type="region of interest" description="Disordered" evidence="1">
    <location>
        <begin position="232"/>
        <end position="252"/>
    </location>
</feature>
<feature type="region of interest" description="Disordered" evidence="1">
    <location>
        <begin position="294"/>
        <end position="313"/>
    </location>
</feature>
<organism evidence="3">
    <name type="scientific">Drosophila grimshawi</name>
    <name type="common">Hawaiian fruit fly</name>
    <name type="synonym">Idiomyia grimshawi</name>
    <dbReference type="NCBI Taxonomy" id="7222"/>
    <lineage>
        <taxon>Eukaryota</taxon>
        <taxon>Metazoa</taxon>
        <taxon>Ecdysozoa</taxon>
        <taxon>Arthropoda</taxon>
        <taxon>Hexapoda</taxon>
        <taxon>Insecta</taxon>
        <taxon>Pterygota</taxon>
        <taxon>Neoptera</taxon>
        <taxon>Endopterygota</taxon>
        <taxon>Diptera</taxon>
        <taxon>Brachycera</taxon>
        <taxon>Muscomorpha</taxon>
        <taxon>Ephydroidea</taxon>
        <taxon>Drosophilidae</taxon>
        <taxon>Drosophila</taxon>
        <taxon>Hawaiian Drosophila</taxon>
    </lineage>
</organism>
<dbReference type="FunCoup" id="B4J1T1">
    <property type="interactions" value="15"/>
</dbReference>
<feature type="compositionally biased region" description="Basic residues" evidence="1">
    <location>
        <begin position="130"/>
        <end position="155"/>
    </location>
</feature>
<dbReference type="EMBL" id="CH916366">
    <property type="protein sequence ID" value="EDV98011.1"/>
    <property type="molecule type" value="Genomic_DNA"/>
</dbReference>
<feature type="compositionally biased region" description="Basic residues" evidence="1">
    <location>
        <begin position="99"/>
        <end position="119"/>
    </location>
</feature>
<dbReference type="Proteomes" id="UP000001070">
    <property type="component" value="Unassembled WGS sequence"/>
</dbReference>
<dbReference type="PhylomeDB" id="B4J1T1"/>
<dbReference type="KEGG" id="dgr:6557937"/>
<name>B4J1T1_DROGR</name>
<evidence type="ECO:0000256" key="1">
    <source>
        <dbReference type="SAM" id="MobiDB-lite"/>
    </source>
</evidence>
<dbReference type="AlphaFoldDB" id="B4J1T1"/>
<dbReference type="OMA" id="LNHSKQM"/>
<feature type="compositionally biased region" description="Low complexity" evidence="1">
    <location>
        <begin position="120"/>
        <end position="129"/>
    </location>
</feature>
<feature type="region of interest" description="Disordered" evidence="1">
    <location>
        <begin position="82"/>
        <end position="175"/>
    </location>
</feature>
<protein>
    <submittedName>
        <fullName evidence="2">GH14377</fullName>
    </submittedName>
</protein>
<accession>B4J1T1</accession>
<gene>
    <name evidence="2" type="primary">Dgri\GH14377</name>
    <name evidence="2" type="ORF">Dgri_GH14377</name>
</gene>
<dbReference type="STRING" id="7222.B4J1T1"/>
<dbReference type="OrthoDB" id="6352295at2759"/>
<dbReference type="InParanoid" id="B4J1T1"/>
<reference evidence="2 3" key="1">
    <citation type="journal article" date="2007" name="Nature">
        <title>Evolution of genes and genomes on the Drosophila phylogeny.</title>
        <authorList>
            <consortium name="Drosophila 12 Genomes Consortium"/>
            <person name="Clark A.G."/>
            <person name="Eisen M.B."/>
            <person name="Smith D.R."/>
            <person name="Bergman C.M."/>
            <person name="Oliver B."/>
            <person name="Markow T.A."/>
            <person name="Kaufman T.C."/>
            <person name="Kellis M."/>
            <person name="Gelbart W."/>
            <person name="Iyer V.N."/>
            <person name="Pollard D.A."/>
            <person name="Sackton T.B."/>
            <person name="Larracuente A.M."/>
            <person name="Singh N.D."/>
            <person name="Abad J.P."/>
            <person name="Abt D.N."/>
            <person name="Adryan B."/>
            <person name="Aguade M."/>
            <person name="Akashi H."/>
            <person name="Anderson W.W."/>
            <person name="Aquadro C.F."/>
            <person name="Ardell D.H."/>
            <person name="Arguello R."/>
            <person name="Artieri C.G."/>
            <person name="Barbash D.A."/>
            <person name="Barker D."/>
            <person name="Barsanti P."/>
            <person name="Batterham P."/>
            <person name="Batzoglou S."/>
            <person name="Begun D."/>
            <person name="Bhutkar A."/>
            <person name="Blanco E."/>
            <person name="Bosak S.A."/>
            <person name="Bradley R.K."/>
            <person name="Brand A.D."/>
            <person name="Brent M.R."/>
            <person name="Brooks A.N."/>
            <person name="Brown R.H."/>
            <person name="Butlin R.K."/>
            <person name="Caggese C."/>
            <person name="Calvi B.R."/>
            <person name="Bernardo de Carvalho A."/>
            <person name="Caspi A."/>
            <person name="Castrezana S."/>
            <person name="Celniker S.E."/>
            <person name="Chang J.L."/>
            <person name="Chapple C."/>
            <person name="Chatterji S."/>
            <person name="Chinwalla A."/>
            <person name="Civetta A."/>
            <person name="Clifton S.W."/>
            <person name="Comeron J.M."/>
            <person name="Costello J.C."/>
            <person name="Coyne J.A."/>
            <person name="Daub J."/>
            <person name="David R.G."/>
            <person name="Delcher A.L."/>
            <person name="Delehaunty K."/>
            <person name="Do C.B."/>
            <person name="Ebling H."/>
            <person name="Edwards K."/>
            <person name="Eickbush T."/>
            <person name="Evans J.D."/>
            <person name="Filipski A."/>
            <person name="Findeiss S."/>
            <person name="Freyhult E."/>
            <person name="Fulton L."/>
            <person name="Fulton R."/>
            <person name="Garcia A.C."/>
            <person name="Gardiner A."/>
            <person name="Garfield D.A."/>
            <person name="Garvin B.E."/>
            <person name="Gibson G."/>
            <person name="Gilbert D."/>
            <person name="Gnerre S."/>
            <person name="Godfrey J."/>
            <person name="Good R."/>
            <person name="Gotea V."/>
            <person name="Gravely B."/>
            <person name="Greenberg A.J."/>
            <person name="Griffiths-Jones S."/>
            <person name="Gross S."/>
            <person name="Guigo R."/>
            <person name="Gustafson E.A."/>
            <person name="Haerty W."/>
            <person name="Hahn M.W."/>
            <person name="Halligan D.L."/>
            <person name="Halpern A.L."/>
            <person name="Halter G.M."/>
            <person name="Han M.V."/>
            <person name="Heger A."/>
            <person name="Hillier L."/>
            <person name="Hinrichs A.S."/>
            <person name="Holmes I."/>
            <person name="Hoskins R.A."/>
            <person name="Hubisz M.J."/>
            <person name="Hultmark D."/>
            <person name="Huntley M.A."/>
            <person name="Jaffe D.B."/>
            <person name="Jagadeeshan S."/>
            <person name="Jeck W.R."/>
            <person name="Johnson J."/>
            <person name="Jones C.D."/>
            <person name="Jordan W.C."/>
            <person name="Karpen G.H."/>
            <person name="Kataoka E."/>
            <person name="Keightley P.D."/>
            <person name="Kheradpour P."/>
            <person name="Kirkness E.F."/>
            <person name="Koerich L.B."/>
            <person name="Kristiansen K."/>
            <person name="Kudrna D."/>
            <person name="Kulathinal R.J."/>
            <person name="Kumar S."/>
            <person name="Kwok R."/>
            <person name="Lander E."/>
            <person name="Langley C.H."/>
            <person name="Lapoint R."/>
            <person name="Lazzaro B.P."/>
            <person name="Lee S.J."/>
            <person name="Levesque L."/>
            <person name="Li R."/>
            <person name="Lin C.F."/>
            <person name="Lin M.F."/>
            <person name="Lindblad-Toh K."/>
            <person name="Llopart A."/>
            <person name="Long M."/>
            <person name="Low L."/>
            <person name="Lozovsky E."/>
            <person name="Lu J."/>
            <person name="Luo M."/>
            <person name="Machado C.A."/>
            <person name="Makalowski W."/>
            <person name="Marzo M."/>
            <person name="Matsuda M."/>
            <person name="Matzkin L."/>
            <person name="McAllister B."/>
            <person name="McBride C.S."/>
            <person name="McKernan B."/>
            <person name="McKernan K."/>
            <person name="Mendez-Lago M."/>
            <person name="Minx P."/>
            <person name="Mollenhauer M.U."/>
            <person name="Montooth K."/>
            <person name="Mount S.M."/>
            <person name="Mu X."/>
            <person name="Myers E."/>
            <person name="Negre B."/>
            <person name="Newfeld S."/>
            <person name="Nielsen R."/>
            <person name="Noor M.A."/>
            <person name="O'Grady P."/>
            <person name="Pachter L."/>
            <person name="Papaceit M."/>
            <person name="Parisi M.J."/>
            <person name="Parisi M."/>
            <person name="Parts L."/>
            <person name="Pedersen J.S."/>
            <person name="Pesole G."/>
            <person name="Phillippy A.M."/>
            <person name="Ponting C.P."/>
            <person name="Pop M."/>
            <person name="Porcelli D."/>
            <person name="Powell J.R."/>
            <person name="Prohaska S."/>
            <person name="Pruitt K."/>
            <person name="Puig M."/>
            <person name="Quesneville H."/>
            <person name="Ram K.R."/>
            <person name="Rand D."/>
            <person name="Rasmussen M.D."/>
            <person name="Reed L.K."/>
            <person name="Reenan R."/>
            <person name="Reily A."/>
            <person name="Remington K.A."/>
            <person name="Rieger T.T."/>
            <person name="Ritchie M.G."/>
            <person name="Robin C."/>
            <person name="Rogers Y.H."/>
            <person name="Rohde C."/>
            <person name="Rozas J."/>
            <person name="Rubenfield M.J."/>
            <person name="Ruiz A."/>
            <person name="Russo S."/>
            <person name="Salzberg S.L."/>
            <person name="Sanchez-Gracia A."/>
            <person name="Saranga D.J."/>
            <person name="Sato H."/>
            <person name="Schaeffer S.W."/>
            <person name="Schatz M.C."/>
            <person name="Schlenke T."/>
            <person name="Schwartz R."/>
            <person name="Segarra C."/>
            <person name="Singh R.S."/>
            <person name="Sirot L."/>
            <person name="Sirota M."/>
            <person name="Sisneros N.B."/>
            <person name="Smith C.D."/>
            <person name="Smith T.F."/>
            <person name="Spieth J."/>
            <person name="Stage D.E."/>
            <person name="Stark A."/>
            <person name="Stephan W."/>
            <person name="Strausberg R.L."/>
            <person name="Strempel S."/>
            <person name="Sturgill D."/>
            <person name="Sutton G."/>
            <person name="Sutton G.G."/>
            <person name="Tao W."/>
            <person name="Teichmann S."/>
            <person name="Tobari Y.N."/>
            <person name="Tomimura Y."/>
            <person name="Tsolas J.M."/>
            <person name="Valente V.L."/>
            <person name="Venter E."/>
            <person name="Venter J.C."/>
            <person name="Vicario S."/>
            <person name="Vieira F.G."/>
            <person name="Vilella A.J."/>
            <person name="Villasante A."/>
            <person name="Walenz B."/>
            <person name="Wang J."/>
            <person name="Wasserman M."/>
            <person name="Watts T."/>
            <person name="Wilson D."/>
            <person name="Wilson R.K."/>
            <person name="Wing R.A."/>
            <person name="Wolfner M.F."/>
            <person name="Wong A."/>
            <person name="Wong G.K."/>
            <person name="Wu C.I."/>
            <person name="Wu G."/>
            <person name="Yamamoto D."/>
            <person name="Yang H.P."/>
            <person name="Yang S.P."/>
            <person name="Yorke J.A."/>
            <person name="Yoshida K."/>
            <person name="Zdobnov E."/>
            <person name="Zhang P."/>
            <person name="Zhang Y."/>
            <person name="Zimin A.V."/>
            <person name="Baldwin J."/>
            <person name="Abdouelleil A."/>
            <person name="Abdulkadir J."/>
            <person name="Abebe A."/>
            <person name="Abera B."/>
            <person name="Abreu J."/>
            <person name="Acer S.C."/>
            <person name="Aftuck L."/>
            <person name="Alexander A."/>
            <person name="An P."/>
            <person name="Anderson E."/>
            <person name="Anderson S."/>
            <person name="Arachi H."/>
            <person name="Azer M."/>
            <person name="Bachantsang P."/>
            <person name="Barry A."/>
            <person name="Bayul T."/>
            <person name="Berlin A."/>
            <person name="Bessette D."/>
            <person name="Bloom T."/>
            <person name="Blye J."/>
            <person name="Boguslavskiy L."/>
            <person name="Bonnet C."/>
            <person name="Boukhgalter B."/>
            <person name="Bourzgui I."/>
            <person name="Brown A."/>
            <person name="Cahill P."/>
            <person name="Channer S."/>
            <person name="Cheshatsang Y."/>
            <person name="Chuda L."/>
            <person name="Citroen M."/>
            <person name="Collymore A."/>
            <person name="Cooke P."/>
            <person name="Costello M."/>
            <person name="D'Aco K."/>
            <person name="Daza R."/>
            <person name="De Haan G."/>
            <person name="DeGray S."/>
            <person name="DeMaso C."/>
            <person name="Dhargay N."/>
            <person name="Dooley K."/>
            <person name="Dooley E."/>
            <person name="Doricent M."/>
            <person name="Dorje P."/>
            <person name="Dorjee K."/>
            <person name="Dupes A."/>
            <person name="Elong R."/>
            <person name="Falk J."/>
            <person name="Farina A."/>
            <person name="Faro S."/>
            <person name="Ferguson D."/>
            <person name="Fisher S."/>
            <person name="Foley C.D."/>
            <person name="Franke A."/>
            <person name="Friedrich D."/>
            <person name="Gadbois L."/>
            <person name="Gearin G."/>
            <person name="Gearin C.R."/>
            <person name="Giannoukos G."/>
            <person name="Goode T."/>
            <person name="Graham J."/>
            <person name="Grandbois E."/>
            <person name="Grewal S."/>
            <person name="Gyaltsen K."/>
            <person name="Hafez N."/>
            <person name="Hagos B."/>
            <person name="Hall J."/>
            <person name="Henson C."/>
            <person name="Hollinger A."/>
            <person name="Honan T."/>
            <person name="Huard M.D."/>
            <person name="Hughes L."/>
            <person name="Hurhula B."/>
            <person name="Husby M.E."/>
            <person name="Kamat A."/>
            <person name="Kanga B."/>
            <person name="Kashin S."/>
            <person name="Khazanovich D."/>
            <person name="Kisner P."/>
            <person name="Lance K."/>
            <person name="Lara M."/>
            <person name="Lee W."/>
            <person name="Lennon N."/>
            <person name="Letendre F."/>
            <person name="LeVine R."/>
            <person name="Lipovsky A."/>
            <person name="Liu X."/>
            <person name="Liu J."/>
            <person name="Liu S."/>
            <person name="Lokyitsang T."/>
            <person name="Lokyitsang Y."/>
            <person name="Lubonja R."/>
            <person name="Lui A."/>
            <person name="MacDonald P."/>
            <person name="Magnisalis V."/>
            <person name="Maru K."/>
            <person name="Matthews C."/>
            <person name="McCusker W."/>
            <person name="McDonough S."/>
            <person name="Mehta T."/>
            <person name="Meldrim J."/>
            <person name="Meneus L."/>
            <person name="Mihai O."/>
            <person name="Mihalev A."/>
            <person name="Mihova T."/>
            <person name="Mittelman R."/>
            <person name="Mlenga V."/>
            <person name="Montmayeur A."/>
            <person name="Mulrain L."/>
            <person name="Navidi A."/>
            <person name="Naylor J."/>
            <person name="Negash T."/>
            <person name="Nguyen T."/>
            <person name="Nguyen N."/>
            <person name="Nicol R."/>
            <person name="Norbu C."/>
            <person name="Norbu N."/>
            <person name="Novod N."/>
            <person name="O'Neill B."/>
            <person name="Osman S."/>
            <person name="Markiewicz E."/>
            <person name="Oyono O.L."/>
            <person name="Patti C."/>
            <person name="Phunkhang P."/>
            <person name="Pierre F."/>
            <person name="Priest M."/>
            <person name="Raghuraman S."/>
            <person name="Rege F."/>
            <person name="Reyes R."/>
            <person name="Rise C."/>
            <person name="Rogov P."/>
            <person name="Ross K."/>
            <person name="Ryan E."/>
            <person name="Settipalli S."/>
            <person name="Shea T."/>
            <person name="Sherpa N."/>
            <person name="Shi L."/>
            <person name="Shih D."/>
            <person name="Sparrow T."/>
            <person name="Spaulding J."/>
            <person name="Stalker J."/>
            <person name="Stange-Thomann N."/>
            <person name="Stavropoulos S."/>
            <person name="Stone C."/>
            <person name="Strader C."/>
            <person name="Tesfaye S."/>
            <person name="Thomson T."/>
            <person name="Thoulutsang Y."/>
            <person name="Thoulutsang D."/>
            <person name="Topham K."/>
            <person name="Topping I."/>
            <person name="Tsamla T."/>
            <person name="Vassiliev H."/>
            <person name="Vo A."/>
            <person name="Wangchuk T."/>
            <person name="Wangdi T."/>
            <person name="Weiand M."/>
            <person name="Wilkinson J."/>
            <person name="Wilson A."/>
            <person name="Yadav S."/>
            <person name="Young G."/>
            <person name="Yu Q."/>
            <person name="Zembek L."/>
            <person name="Zhong D."/>
            <person name="Zimmer A."/>
            <person name="Zwirko Z."/>
            <person name="Jaffe D.B."/>
            <person name="Alvarez P."/>
            <person name="Brockman W."/>
            <person name="Butler J."/>
            <person name="Chin C."/>
            <person name="Gnerre S."/>
            <person name="Grabherr M."/>
            <person name="Kleber M."/>
            <person name="Mauceli E."/>
            <person name="MacCallum I."/>
        </authorList>
    </citation>
    <scope>NUCLEOTIDE SEQUENCE [LARGE SCALE GENOMIC DNA]</scope>
    <source>
        <strain evidence="3">Tucson 15287-2541.00</strain>
    </source>
</reference>
<keyword evidence="3" id="KW-1185">Reference proteome</keyword>
<dbReference type="eggNOG" id="ENOG502T6VG">
    <property type="taxonomic scope" value="Eukaryota"/>
</dbReference>
<dbReference type="HOGENOM" id="CLU_834905_0_0_1"/>